<protein>
    <recommendedName>
        <fullName evidence="2">PiggyBac transposable element-derived protein domain-containing protein</fullName>
    </recommendedName>
</protein>
<dbReference type="InterPro" id="IPR029526">
    <property type="entry name" value="PGBD"/>
</dbReference>
<dbReference type="Proteomes" id="UP000792457">
    <property type="component" value="Unassembled WGS sequence"/>
</dbReference>
<feature type="compositionally biased region" description="Basic and acidic residues" evidence="1">
    <location>
        <begin position="14"/>
        <end position="23"/>
    </location>
</feature>
<organism evidence="3 4">
    <name type="scientific">Ladona fulva</name>
    <name type="common">Scarce chaser dragonfly</name>
    <name type="synonym">Libellula fulva</name>
    <dbReference type="NCBI Taxonomy" id="123851"/>
    <lineage>
        <taxon>Eukaryota</taxon>
        <taxon>Metazoa</taxon>
        <taxon>Ecdysozoa</taxon>
        <taxon>Arthropoda</taxon>
        <taxon>Hexapoda</taxon>
        <taxon>Insecta</taxon>
        <taxon>Pterygota</taxon>
        <taxon>Palaeoptera</taxon>
        <taxon>Odonata</taxon>
        <taxon>Epiprocta</taxon>
        <taxon>Anisoptera</taxon>
        <taxon>Libelluloidea</taxon>
        <taxon>Libellulidae</taxon>
        <taxon>Ladona</taxon>
    </lineage>
</organism>
<comment type="caution">
    <text evidence="3">The sequence shown here is derived from an EMBL/GenBank/DDBJ whole genome shotgun (WGS) entry which is preliminary data.</text>
</comment>
<evidence type="ECO:0000256" key="1">
    <source>
        <dbReference type="SAM" id="MobiDB-lite"/>
    </source>
</evidence>
<feature type="domain" description="PiggyBac transposable element-derived protein" evidence="2">
    <location>
        <begin position="88"/>
        <end position="150"/>
    </location>
</feature>
<proteinExistence type="predicted"/>
<dbReference type="EMBL" id="KZ308438">
    <property type="protein sequence ID" value="KAG8229653.1"/>
    <property type="molecule type" value="Genomic_DNA"/>
</dbReference>
<reference evidence="3" key="1">
    <citation type="submission" date="2013-04" db="EMBL/GenBank/DDBJ databases">
        <authorList>
            <person name="Qu J."/>
            <person name="Murali S.C."/>
            <person name="Bandaranaike D."/>
            <person name="Bellair M."/>
            <person name="Blankenburg K."/>
            <person name="Chao H."/>
            <person name="Dinh H."/>
            <person name="Doddapaneni H."/>
            <person name="Downs B."/>
            <person name="Dugan-Rocha S."/>
            <person name="Elkadiri S."/>
            <person name="Gnanaolivu R.D."/>
            <person name="Hernandez B."/>
            <person name="Javaid M."/>
            <person name="Jayaseelan J.C."/>
            <person name="Lee S."/>
            <person name="Li M."/>
            <person name="Ming W."/>
            <person name="Munidasa M."/>
            <person name="Muniz J."/>
            <person name="Nguyen L."/>
            <person name="Ongeri F."/>
            <person name="Osuji N."/>
            <person name="Pu L.-L."/>
            <person name="Puazo M."/>
            <person name="Qu C."/>
            <person name="Quiroz J."/>
            <person name="Raj R."/>
            <person name="Weissenberger G."/>
            <person name="Xin Y."/>
            <person name="Zou X."/>
            <person name="Han Y."/>
            <person name="Richards S."/>
            <person name="Worley K."/>
            <person name="Muzny D."/>
            <person name="Gibbs R."/>
        </authorList>
    </citation>
    <scope>NUCLEOTIDE SEQUENCE</scope>
    <source>
        <strain evidence="3">Sampled in the wild</strain>
    </source>
</reference>
<dbReference type="Pfam" id="PF13843">
    <property type="entry name" value="DDE_Tnp_1_7"/>
    <property type="match status" value="1"/>
</dbReference>
<evidence type="ECO:0000313" key="4">
    <source>
        <dbReference type="Proteomes" id="UP000792457"/>
    </source>
</evidence>
<sequence length="162" mass="18787">MNWEYSTKFFPLREKSDQEEVSRPETPNSAVNHVSDPSDYEQILQGDNEFQMADCDVDNLDDWDEQRKYPMECNETHRENYGCKLCFRFFELFISEDITNKIVNFTNQRAHHSIVDLNSALSAGSKDWTNIDVIGMKAFMGVLLLSGRFHEFSSNKQILGGE</sequence>
<dbReference type="AlphaFoldDB" id="A0A8K0P229"/>
<accession>A0A8K0P229</accession>
<evidence type="ECO:0000259" key="2">
    <source>
        <dbReference type="Pfam" id="PF13843"/>
    </source>
</evidence>
<reference evidence="3" key="2">
    <citation type="submission" date="2017-10" db="EMBL/GenBank/DDBJ databases">
        <title>Ladona fulva Genome sequencing and assembly.</title>
        <authorList>
            <person name="Murali S."/>
            <person name="Richards S."/>
            <person name="Bandaranaike D."/>
            <person name="Bellair M."/>
            <person name="Blankenburg K."/>
            <person name="Chao H."/>
            <person name="Dinh H."/>
            <person name="Doddapaneni H."/>
            <person name="Dugan-Rocha S."/>
            <person name="Elkadiri S."/>
            <person name="Gnanaolivu R."/>
            <person name="Hernandez B."/>
            <person name="Skinner E."/>
            <person name="Javaid M."/>
            <person name="Lee S."/>
            <person name="Li M."/>
            <person name="Ming W."/>
            <person name="Munidasa M."/>
            <person name="Muniz J."/>
            <person name="Nguyen L."/>
            <person name="Hughes D."/>
            <person name="Osuji N."/>
            <person name="Pu L.-L."/>
            <person name="Puazo M."/>
            <person name="Qu C."/>
            <person name="Quiroz J."/>
            <person name="Raj R."/>
            <person name="Weissenberger G."/>
            <person name="Xin Y."/>
            <person name="Zou X."/>
            <person name="Han Y."/>
            <person name="Worley K."/>
            <person name="Muzny D."/>
            <person name="Gibbs R."/>
        </authorList>
    </citation>
    <scope>NUCLEOTIDE SEQUENCE</scope>
    <source>
        <strain evidence="3">Sampled in the wild</strain>
    </source>
</reference>
<name>A0A8K0P229_LADFU</name>
<dbReference type="OrthoDB" id="10038921at2759"/>
<feature type="region of interest" description="Disordered" evidence="1">
    <location>
        <begin position="14"/>
        <end position="37"/>
    </location>
</feature>
<evidence type="ECO:0000313" key="3">
    <source>
        <dbReference type="EMBL" id="KAG8229653.1"/>
    </source>
</evidence>
<gene>
    <name evidence="3" type="ORF">J437_LFUL008585</name>
</gene>
<keyword evidence="4" id="KW-1185">Reference proteome</keyword>